<proteinExistence type="predicted"/>
<keyword evidence="4" id="KW-1185">Reference proteome</keyword>
<reference evidence="3 4" key="1">
    <citation type="submission" date="2015-03" db="EMBL/GenBank/DDBJ databases">
        <title>RNA-seq based gene annotation and comparative genomics of four Zymoseptoria species reveal species-specific pathogenicity related genes and transposable element activity.</title>
        <authorList>
            <person name="Grandaubert J."/>
            <person name="Bhattacharyya A."/>
            <person name="Stukenbrock E.H."/>
        </authorList>
    </citation>
    <scope>NUCLEOTIDE SEQUENCE [LARGE SCALE GENOMIC DNA]</scope>
    <source>
        <strain evidence="3 4">Zb18110</strain>
    </source>
</reference>
<gene>
    <name evidence="3" type="ORF">TI39_contig354g00170</name>
</gene>
<evidence type="ECO:0000256" key="1">
    <source>
        <dbReference type="SAM" id="MobiDB-lite"/>
    </source>
</evidence>
<dbReference type="PANTHER" id="PTHR35895:SF1">
    <property type="entry name" value="LIPID-BINDING SERUM GLYCOPROTEIN C-TERMINAL DOMAIN-CONTAINING PROTEIN"/>
    <property type="match status" value="1"/>
</dbReference>
<keyword evidence="2" id="KW-0812">Transmembrane</keyword>
<comment type="caution">
    <text evidence="3">The sequence shown here is derived from an EMBL/GenBank/DDBJ whole genome shotgun (WGS) entry which is preliminary data.</text>
</comment>
<keyword evidence="2" id="KW-1133">Transmembrane helix</keyword>
<protein>
    <submittedName>
        <fullName evidence="3">Uncharacterized protein</fullName>
    </submittedName>
</protein>
<dbReference type="GO" id="GO:0000329">
    <property type="term" value="C:fungal-type vacuole membrane"/>
    <property type="evidence" value="ECO:0007669"/>
    <property type="project" value="InterPro"/>
</dbReference>
<dbReference type="EMBL" id="LAFY01000346">
    <property type="protein sequence ID" value="KJX99506.1"/>
    <property type="molecule type" value="Genomic_DNA"/>
</dbReference>
<keyword evidence="2" id="KW-0472">Membrane</keyword>
<feature type="transmembrane region" description="Helical" evidence="2">
    <location>
        <begin position="37"/>
        <end position="60"/>
    </location>
</feature>
<dbReference type="InterPro" id="IPR046368">
    <property type="entry name" value="Tag1"/>
</dbReference>
<evidence type="ECO:0000313" key="4">
    <source>
        <dbReference type="Proteomes" id="UP000033647"/>
    </source>
</evidence>
<accession>A0A0F4GQ32</accession>
<evidence type="ECO:0000313" key="3">
    <source>
        <dbReference type="EMBL" id="KJX99506.1"/>
    </source>
</evidence>
<evidence type="ECO:0000256" key="2">
    <source>
        <dbReference type="SAM" id="Phobius"/>
    </source>
</evidence>
<organism evidence="3 4">
    <name type="scientific">Zymoseptoria brevis</name>
    <dbReference type="NCBI Taxonomy" id="1047168"/>
    <lineage>
        <taxon>Eukaryota</taxon>
        <taxon>Fungi</taxon>
        <taxon>Dikarya</taxon>
        <taxon>Ascomycota</taxon>
        <taxon>Pezizomycotina</taxon>
        <taxon>Dothideomycetes</taxon>
        <taxon>Dothideomycetidae</taxon>
        <taxon>Mycosphaerellales</taxon>
        <taxon>Mycosphaerellaceae</taxon>
        <taxon>Zymoseptoria</taxon>
    </lineage>
</organism>
<name>A0A0F4GQ32_9PEZI</name>
<dbReference type="Pfam" id="PF12505">
    <property type="entry name" value="DUF3712"/>
    <property type="match status" value="1"/>
</dbReference>
<dbReference type="AlphaFoldDB" id="A0A0F4GQ32"/>
<dbReference type="InterPro" id="IPR022185">
    <property type="entry name" value="DUF3712"/>
</dbReference>
<dbReference type="Proteomes" id="UP000033647">
    <property type="component" value="Unassembled WGS sequence"/>
</dbReference>
<feature type="region of interest" description="Disordered" evidence="1">
    <location>
        <begin position="1"/>
        <end position="26"/>
    </location>
</feature>
<dbReference type="STRING" id="1047168.A0A0F4GQ32"/>
<dbReference type="OrthoDB" id="10039566at2759"/>
<sequence length="348" mass="37429">MATKAASSDETLEKGPSNISSKPTKGQKARAHCGKWWWIYLIAFVIVVLVVVLPVIYVGYPNIARDGVADSKLVPTSESFLNPSPDSFDLELDTVLLSDSKFHPTLKPFNGSLYLDGGETPFAFIDVPQIKAKNGTVAHIAQRVTIPDQVQFQNFCITALSSETYTLRLRGKGDLKQGSLQTISVNYDQPVESKGLNGFKGLEITSFFLQTDNSTVSAGVNSNGTVMIPNPSVLTLAVGDASFDISVNGTKIANSTIQDLTLTPGNNTYPINVLSDVPAVTKLLGNPAYQCGMLPVDITGVESVYNGEVLPYFTAALRHNSVRSMLNIVPALQKQGLEALVEGKECTL</sequence>
<dbReference type="PANTHER" id="PTHR35895">
    <property type="entry name" value="CHROMOSOME 16, WHOLE GENOME SHOTGUN SEQUENCE"/>
    <property type="match status" value="1"/>
</dbReference>